<name>K8E2B2_CARML</name>
<dbReference type="Pfam" id="PF18768">
    <property type="entry name" value="RNPP_C"/>
    <property type="match status" value="1"/>
</dbReference>
<dbReference type="SUPFAM" id="SSF48452">
    <property type="entry name" value="TPR-like"/>
    <property type="match status" value="1"/>
</dbReference>
<dbReference type="SMART" id="SM00028">
    <property type="entry name" value="TPR"/>
    <property type="match status" value="3"/>
</dbReference>
<dbReference type="CDD" id="cd00093">
    <property type="entry name" value="HTH_XRE"/>
    <property type="match status" value="1"/>
</dbReference>
<dbReference type="InterPro" id="IPR053163">
    <property type="entry name" value="HTH-type_regulator_Rgg"/>
</dbReference>
<gene>
    <name evidence="2" type="ORF">BN424_698</name>
</gene>
<feature type="domain" description="HTH cro/C1-type" evidence="1">
    <location>
        <begin position="8"/>
        <end position="61"/>
    </location>
</feature>
<dbReference type="Proteomes" id="UP000000212">
    <property type="component" value="Chromosome"/>
</dbReference>
<dbReference type="SMART" id="SM00530">
    <property type="entry name" value="HTH_XRE"/>
    <property type="match status" value="1"/>
</dbReference>
<dbReference type="EMBL" id="HE999757">
    <property type="protein sequence ID" value="CCO10162.2"/>
    <property type="molecule type" value="Genomic_DNA"/>
</dbReference>
<dbReference type="InterPro" id="IPR010982">
    <property type="entry name" value="Lambda_DNA-bd_dom_sf"/>
</dbReference>
<dbReference type="STRING" id="1234679.BN424_698"/>
<protein>
    <submittedName>
        <fullName evidence="2">Helix-turn-helix family protein</fullName>
    </submittedName>
</protein>
<proteinExistence type="predicted"/>
<evidence type="ECO:0000313" key="2">
    <source>
        <dbReference type="EMBL" id="CCO10162.2"/>
    </source>
</evidence>
<dbReference type="InterPro" id="IPR019734">
    <property type="entry name" value="TPR_rpt"/>
</dbReference>
<dbReference type="PANTHER" id="PTHR37038:SF14">
    <property type="entry name" value="TRANSCRIPTIONAL ACTIVATOR"/>
    <property type="match status" value="1"/>
</dbReference>
<dbReference type="InterPro" id="IPR041315">
    <property type="entry name" value="PlcR_TPR"/>
</dbReference>
<dbReference type="HOGENOM" id="CLU_053304_2_0_9"/>
<organism evidence="2 3">
    <name type="scientific">Carnobacterium maltaromaticum LMA28</name>
    <dbReference type="NCBI Taxonomy" id="1234679"/>
    <lineage>
        <taxon>Bacteria</taxon>
        <taxon>Bacillati</taxon>
        <taxon>Bacillota</taxon>
        <taxon>Bacilli</taxon>
        <taxon>Lactobacillales</taxon>
        <taxon>Carnobacteriaceae</taxon>
        <taxon>Carnobacterium</taxon>
    </lineage>
</organism>
<dbReference type="PANTHER" id="PTHR37038">
    <property type="entry name" value="TRANSCRIPTIONAL REGULATOR-RELATED"/>
    <property type="match status" value="1"/>
</dbReference>
<dbReference type="InterPro" id="IPR011990">
    <property type="entry name" value="TPR-like_helical_dom_sf"/>
</dbReference>
<evidence type="ECO:0000313" key="3">
    <source>
        <dbReference type="Proteomes" id="UP000000212"/>
    </source>
</evidence>
<dbReference type="RefSeq" id="WP_016356325.1">
    <property type="nucleotide sequence ID" value="NC_019425.2"/>
</dbReference>
<dbReference type="KEGG" id="cml:BN424_698"/>
<keyword evidence="3" id="KW-1185">Reference proteome</keyword>
<dbReference type="PROSITE" id="PS50943">
    <property type="entry name" value="HTH_CROC1"/>
    <property type="match status" value="1"/>
</dbReference>
<dbReference type="SUPFAM" id="SSF47413">
    <property type="entry name" value="lambda repressor-like DNA-binding domains"/>
    <property type="match status" value="1"/>
</dbReference>
<dbReference type="OrthoDB" id="1150409at2"/>
<dbReference type="Pfam" id="PF01381">
    <property type="entry name" value="HTH_3"/>
    <property type="match status" value="1"/>
</dbReference>
<dbReference type="eggNOG" id="COG0457">
    <property type="taxonomic scope" value="Bacteria"/>
</dbReference>
<accession>K8E2B2</accession>
<dbReference type="InterPro" id="IPR001387">
    <property type="entry name" value="Cro/C1-type_HTH"/>
</dbReference>
<evidence type="ECO:0000259" key="1">
    <source>
        <dbReference type="PROSITE" id="PS50943"/>
    </source>
</evidence>
<dbReference type="eggNOG" id="COG1396">
    <property type="taxonomic scope" value="Bacteria"/>
</dbReference>
<dbReference type="GO" id="GO:0003677">
    <property type="term" value="F:DNA binding"/>
    <property type="evidence" value="ECO:0007669"/>
    <property type="project" value="InterPro"/>
</dbReference>
<dbReference type="Gene3D" id="1.25.40.10">
    <property type="entry name" value="Tetratricopeptide repeat domain"/>
    <property type="match status" value="1"/>
</dbReference>
<reference evidence="3" key="1">
    <citation type="journal article" date="2013" name="Genome Announc.">
        <title>Complete Chromosome Sequence of Carnobacterium maltaromaticum LMA 28.</title>
        <authorList>
            <person name="Cailliez-Grimal C."/>
            <person name="Chaillou S."/>
            <person name="Anba-Mondoloni J."/>
            <person name="Loux V."/>
            <person name="Afzal M.I."/>
            <person name="Rahman A."/>
            <person name="Kergourlay G."/>
            <person name="Champomier-Verges M.C."/>
            <person name="Zagorec M."/>
            <person name="Dalgaard P."/>
            <person name="Leisner J.J."/>
            <person name="Prevost H."/>
            <person name="Revol-Junelles A.M."/>
            <person name="Borges F."/>
        </authorList>
    </citation>
    <scope>NUCLEOTIDE SEQUENCE</scope>
    <source>
        <strain evidence="3">LMA28</strain>
    </source>
</reference>
<dbReference type="AlphaFoldDB" id="K8E2B2"/>
<sequence length="303" mass="35790">MNYLGIKIKNKRLLKNLTQAELAYEICTQATISNLESNGNVPTLNILLAIAKRLSIEISELSEIINISDYIKKEEKWNTQVLNRLRMLCSKLKYQEAYDLLLNELKFDELKDRFEFRQYYYYKGITSLLAKDNFADAHFNFNLALSTGEQRELDLFDVLSTNGIAMTYFLDSETDKARTYFDKALLQLNQLMDYLNLNQESLEIIKIYYNTAKFHSSVKEYQKAIELCNFGIALQKQQNMNFELDKLYYEKGFNLYKLGRKKEAEEYYYYAAALAKMDNHDLILDIIKIDMQEFNLTGYTYWE</sequence>